<feature type="region of interest" description="Disordered" evidence="1">
    <location>
        <begin position="57"/>
        <end position="78"/>
    </location>
</feature>
<protein>
    <submittedName>
        <fullName evidence="5">BHLH domain-containing protein</fullName>
    </submittedName>
</protein>
<organism evidence="5">
    <name type="scientific">Hydatigena taeniaeformis</name>
    <name type="common">Feline tapeworm</name>
    <name type="synonym">Taenia taeniaeformis</name>
    <dbReference type="NCBI Taxonomy" id="6205"/>
    <lineage>
        <taxon>Eukaryota</taxon>
        <taxon>Metazoa</taxon>
        <taxon>Spiralia</taxon>
        <taxon>Lophotrochozoa</taxon>
        <taxon>Platyhelminthes</taxon>
        <taxon>Cestoda</taxon>
        <taxon>Eucestoda</taxon>
        <taxon>Cyclophyllidea</taxon>
        <taxon>Taeniidae</taxon>
        <taxon>Hydatigera</taxon>
    </lineage>
</organism>
<accession>A0A0R3WHL6</accession>
<evidence type="ECO:0000313" key="5">
    <source>
        <dbReference type="WBParaSite" id="TTAC_0000004001-mRNA-1"/>
    </source>
</evidence>
<dbReference type="GO" id="GO:0046983">
    <property type="term" value="F:protein dimerization activity"/>
    <property type="evidence" value="ECO:0007669"/>
    <property type="project" value="InterPro"/>
</dbReference>
<dbReference type="InterPro" id="IPR011598">
    <property type="entry name" value="bHLH_dom"/>
</dbReference>
<dbReference type="GO" id="GO:0032502">
    <property type="term" value="P:developmental process"/>
    <property type="evidence" value="ECO:0007669"/>
    <property type="project" value="TreeGrafter"/>
</dbReference>
<dbReference type="OrthoDB" id="6267913at2759"/>
<dbReference type="EMBL" id="UYWX01000002">
    <property type="protein sequence ID" value="VDM15657.1"/>
    <property type="molecule type" value="Genomic_DNA"/>
</dbReference>
<evidence type="ECO:0000313" key="4">
    <source>
        <dbReference type="Proteomes" id="UP000274429"/>
    </source>
</evidence>
<gene>
    <name evidence="3" type="ORF">TTAC_LOCUS41</name>
</gene>
<dbReference type="STRING" id="6205.A0A0R3WHL6"/>
<reference evidence="3 4" key="2">
    <citation type="submission" date="2018-11" db="EMBL/GenBank/DDBJ databases">
        <authorList>
            <consortium name="Pathogen Informatics"/>
        </authorList>
    </citation>
    <scope>NUCLEOTIDE SEQUENCE [LARGE SCALE GENOMIC DNA]</scope>
</reference>
<evidence type="ECO:0000313" key="3">
    <source>
        <dbReference type="EMBL" id="VDM15657.1"/>
    </source>
</evidence>
<feature type="domain" description="BHLH" evidence="2">
    <location>
        <begin position="68"/>
        <end position="137"/>
    </location>
</feature>
<dbReference type="WBParaSite" id="TTAC_0000004001-mRNA-1">
    <property type="protein sequence ID" value="TTAC_0000004001-mRNA-1"/>
    <property type="gene ID" value="TTAC_0000004001"/>
</dbReference>
<dbReference type="PANTHER" id="PTHR23349">
    <property type="entry name" value="BASIC HELIX-LOOP-HELIX TRANSCRIPTION FACTOR, TWIST"/>
    <property type="match status" value="1"/>
</dbReference>
<dbReference type="PANTHER" id="PTHR23349:SF111">
    <property type="entry name" value="BHLH DOMAIN-CONTAINING PROTEIN"/>
    <property type="match status" value="1"/>
</dbReference>
<dbReference type="PROSITE" id="PS50888">
    <property type="entry name" value="BHLH"/>
    <property type="match status" value="1"/>
</dbReference>
<name>A0A0R3WHL6_HYDTA</name>
<dbReference type="InterPro" id="IPR050283">
    <property type="entry name" value="E-box_TF_Regulators"/>
</dbReference>
<proteinExistence type="predicted"/>
<dbReference type="SUPFAM" id="SSF47459">
    <property type="entry name" value="HLH, helix-loop-helix DNA-binding domain"/>
    <property type="match status" value="1"/>
</dbReference>
<reference evidence="5" key="1">
    <citation type="submission" date="2017-02" db="UniProtKB">
        <authorList>
            <consortium name="WormBaseParasite"/>
        </authorList>
    </citation>
    <scope>IDENTIFICATION</scope>
</reference>
<feature type="compositionally biased region" description="Basic and acidic residues" evidence="1">
    <location>
        <begin position="58"/>
        <end position="78"/>
    </location>
</feature>
<dbReference type="SMART" id="SM00353">
    <property type="entry name" value="HLH"/>
    <property type="match status" value="1"/>
</dbReference>
<keyword evidence="4" id="KW-1185">Reference proteome</keyword>
<dbReference type="GO" id="GO:0000981">
    <property type="term" value="F:DNA-binding transcription factor activity, RNA polymerase II-specific"/>
    <property type="evidence" value="ECO:0007669"/>
    <property type="project" value="TreeGrafter"/>
</dbReference>
<evidence type="ECO:0000256" key="1">
    <source>
        <dbReference type="SAM" id="MobiDB-lite"/>
    </source>
</evidence>
<dbReference type="AlphaFoldDB" id="A0A0R3WHL6"/>
<dbReference type="GO" id="GO:0000977">
    <property type="term" value="F:RNA polymerase II transcription regulatory region sequence-specific DNA binding"/>
    <property type="evidence" value="ECO:0007669"/>
    <property type="project" value="TreeGrafter"/>
</dbReference>
<dbReference type="InterPro" id="IPR036638">
    <property type="entry name" value="HLH_DNA-bd_sf"/>
</dbReference>
<dbReference type="Proteomes" id="UP000274429">
    <property type="component" value="Unassembled WGS sequence"/>
</dbReference>
<sequence>MFQPWIPALRPQQPHVYHPYVDRRSSDEYEANQMTTVTGEDEKSALGQTEAILVVTEMESKEEGGTGEAENQRNERERRRVQQVNAAFALLRQHLPIQSGTYETADWTRRVTTRKRRSQRTSKVKILRAAIRYINELAEILKAPEVVESELFVW</sequence>
<evidence type="ECO:0000259" key="2">
    <source>
        <dbReference type="PROSITE" id="PS50888"/>
    </source>
</evidence>
<dbReference type="Gene3D" id="4.10.280.10">
    <property type="entry name" value="Helix-loop-helix DNA-binding domain"/>
    <property type="match status" value="1"/>
</dbReference>
<dbReference type="Pfam" id="PF00010">
    <property type="entry name" value="HLH"/>
    <property type="match status" value="1"/>
</dbReference>